<comment type="subunit">
    <text evidence="5">Component of a cohesin-like complex composed of ScpA, ScpB and the Smc homodimer, in which ScpA and ScpB bind to the head domain of Smc. The presence of the three proteins is required for the association of the complex with DNA.</text>
</comment>
<comment type="subcellular location">
    <subcellularLocation>
        <location evidence="5">Cytoplasm</location>
    </subcellularLocation>
    <text evidence="5">Associated with two foci at the outer edges of the nucleoid region in young cells, and at four foci within both cell halves in older cells.</text>
</comment>
<comment type="similarity">
    <text evidence="5">Belongs to the ScpA family.</text>
</comment>
<gene>
    <name evidence="5 6" type="primary">scpA</name>
    <name evidence="6" type="ORF">AT575_06600</name>
</gene>
<protein>
    <recommendedName>
        <fullName evidence="4 5">Segregation and condensation protein A</fullName>
    </recommendedName>
</protein>
<keyword evidence="1 5" id="KW-0132">Cell division</keyword>
<dbReference type="InterPro" id="IPR003768">
    <property type="entry name" value="ScpA"/>
</dbReference>
<evidence type="ECO:0000256" key="1">
    <source>
        <dbReference type="ARBA" id="ARBA00022618"/>
    </source>
</evidence>
<dbReference type="HAMAP" id="MF_01805">
    <property type="entry name" value="ScpA"/>
    <property type="match status" value="1"/>
</dbReference>
<dbReference type="PANTHER" id="PTHR33969">
    <property type="entry name" value="SEGREGATION AND CONDENSATION PROTEIN A"/>
    <property type="match status" value="1"/>
</dbReference>
<dbReference type="Gene3D" id="6.10.250.2410">
    <property type="match status" value="1"/>
</dbReference>
<evidence type="ECO:0000313" key="7">
    <source>
        <dbReference type="Proteomes" id="UP000235963"/>
    </source>
</evidence>
<keyword evidence="2 5" id="KW-0159">Chromosome partition</keyword>
<dbReference type="GO" id="GO:0007059">
    <property type="term" value="P:chromosome segregation"/>
    <property type="evidence" value="ECO:0007669"/>
    <property type="project" value="UniProtKB-UniRule"/>
</dbReference>
<dbReference type="OrthoDB" id="9811016at2"/>
<dbReference type="PANTHER" id="PTHR33969:SF2">
    <property type="entry name" value="SEGREGATION AND CONDENSATION PROTEIN A"/>
    <property type="match status" value="1"/>
</dbReference>
<dbReference type="RefSeq" id="WP_102777684.1">
    <property type="nucleotide sequence ID" value="NZ_CBCSGP010000005.1"/>
</dbReference>
<evidence type="ECO:0000313" key="6">
    <source>
        <dbReference type="EMBL" id="PND47550.1"/>
    </source>
</evidence>
<dbReference type="Proteomes" id="UP000235963">
    <property type="component" value="Unassembled WGS sequence"/>
</dbReference>
<dbReference type="Pfam" id="PF02616">
    <property type="entry name" value="SMC_ScpA"/>
    <property type="match status" value="1"/>
</dbReference>
<dbReference type="AlphaFoldDB" id="A0A2N8LBL2"/>
<evidence type="ECO:0000256" key="2">
    <source>
        <dbReference type="ARBA" id="ARBA00022829"/>
    </source>
</evidence>
<evidence type="ECO:0000256" key="4">
    <source>
        <dbReference type="ARBA" id="ARBA00044777"/>
    </source>
</evidence>
<evidence type="ECO:0000256" key="3">
    <source>
        <dbReference type="ARBA" id="ARBA00023306"/>
    </source>
</evidence>
<accession>A0A2N8LBL2</accession>
<keyword evidence="3 5" id="KW-0131">Cell cycle</keyword>
<name>A0A2N8LBL2_9STRE</name>
<dbReference type="NCBIfam" id="NF000993">
    <property type="entry name" value="PRK00104.1-2"/>
    <property type="match status" value="1"/>
</dbReference>
<organism evidence="6 7">
    <name type="scientific">Streptococcus penaeicida</name>
    <dbReference type="NCBI Taxonomy" id="1765960"/>
    <lineage>
        <taxon>Bacteria</taxon>
        <taxon>Bacillati</taxon>
        <taxon>Bacillota</taxon>
        <taxon>Bacilli</taxon>
        <taxon>Lactobacillales</taxon>
        <taxon>Streptococcaceae</taxon>
        <taxon>Streptococcus</taxon>
    </lineage>
</organism>
<comment type="function">
    <text evidence="5">Participates in chromosomal partition during cell division. May act via the formation of a condensin-like complex containing Smc and ScpB that pull DNA away from mid-cell into both cell halves.</text>
</comment>
<evidence type="ECO:0000256" key="5">
    <source>
        <dbReference type="HAMAP-Rule" id="MF_01805"/>
    </source>
</evidence>
<dbReference type="GO" id="GO:0006260">
    <property type="term" value="P:DNA replication"/>
    <property type="evidence" value="ECO:0007669"/>
    <property type="project" value="UniProtKB-UniRule"/>
</dbReference>
<dbReference type="GO" id="GO:0051301">
    <property type="term" value="P:cell division"/>
    <property type="evidence" value="ECO:0007669"/>
    <property type="project" value="UniProtKB-KW"/>
</dbReference>
<comment type="caution">
    <text evidence="6">The sequence shown here is derived from an EMBL/GenBank/DDBJ whole genome shotgun (WGS) entry which is preliminary data.</text>
</comment>
<keyword evidence="5" id="KW-0963">Cytoplasm</keyword>
<sequence>MDIKLKDFEGPLDLLLHLVSKYQMDIYQVPIVEVIEQYLAYIETLQAMKLELAGEYMVMASQLMLIKSRRLLPKIVEAEPDEDDPEIDLLSKIEEYSRFKELSKALGKQHDQRALYYSKPKLELIFEDTVLKEDKNVTDLFLAFSKIMTVKQEEFKQNHTVIEREDFRIEDMMQHLEGKLTSKKEVLLTEVFQECTSLNEVITLFLATLELIKVQVARVYQSENFADIILTKEM</sequence>
<proteinExistence type="inferred from homology"/>
<reference evidence="6 7" key="1">
    <citation type="submission" date="2015-12" db="EMBL/GenBank/DDBJ databases">
        <title>Streptococcus penaeicida sp. nov.</title>
        <authorList>
            <person name="Gomez-Gil B."/>
            <person name="Morales-Covarrubias M."/>
        </authorList>
    </citation>
    <scope>NUCLEOTIDE SEQUENCE [LARGE SCALE GENOMIC DNA]</scope>
    <source>
        <strain evidence="6 7">CAIM 1838</strain>
    </source>
</reference>
<dbReference type="EMBL" id="LOCM01000024">
    <property type="protein sequence ID" value="PND47550.1"/>
    <property type="molecule type" value="Genomic_DNA"/>
</dbReference>
<keyword evidence="7" id="KW-1185">Reference proteome</keyword>
<dbReference type="GO" id="GO:0005737">
    <property type="term" value="C:cytoplasm"/>
    <property type="evidence" value="ECO:0007669"/>
    <property type="project" value="UniProtKB-SubCell"/>
</dbReference>